<evidence type="ECO:0000313" key="4">
    <source>
        <dbReference type="Proteomes" id="UP000479190"/>
    </source>
</evidence>
<dbReference type="SUPFAM" id="SSF56219">
    <property type="entry name" value="DNase I-like"/>
    <property type="match status" value="1"/>
</dbReference>
<feature type="transmembrane region" description="Helical" evidence="1">
    <location>
        <begin position="255"/>
        <end position="275"/>
    </location>
</feature>
<proteinExistence type="predicted"/>
<name>A0A6H5IHN2_9HYME</name>
<feature type="transmembrane region" description="Helical" evidence="1">
    <location>
        <begin position="229"/>
        <end position="249"/>
    </location>
</feature>
<dbReference type="Gene3D" id="3.60.10.10">
    <property type="entry name" value="Endonuclease/exonuclease/phosphatase"/>
    <property type="match status" value="1"/>
</dbReference>
<protein>
    <recommendedName>
        <fullName evidence="2">Endonuclease/exonuclease/phosphatase domain-containing protein</fullName>
    </recommendedName>
</protein>
<keyword evidence="1" id="KW-0812">Transmembrane</keyword>
<dbReference type="GO" id="GO:0003824">
    <property type="term" value="F:catalytic activity"/>
    <property type="evidence" value="ECO:0007669"/>
    <property type="project" value="InterPro"/>
</dbReference>
<feature type="domain" description="Endonuclease/exonuclease/phosphatase" evidence="2">
    <location>
        <begin position="502"/>
        <end position="592"/>
    </location>
</feature>
<organism evidence="3 4">
    <name type="scientific">Trichogramma brassicae</name>
    <dbReference type="NCBI Taxonomy" id="86971"/>
    <lineage>
        <taxon>Eukaryota</taxon>
        <taxon>Metazoa</taxon>
        <taxon>Ecdysozoa</taxon>
        <taxon>Arthropoda</taxon>
        <taxon>Hexapoda</taxon>
        <taxon>Insecta</taxon>
        <taxon>Pterygota</taxon>
        <taxon>Neoptera</taxon>
        <taxon>Endopterygota</taxon>
        <taxon>Hymenoptera</taxon>
        <taxon>Apocrita</taxon>
        <taxon>Proctotrupomorpha</taxon>
        <taxon>Chalcidoidea</taxon>
        <taxon>Trichogrammatidae</taxon>
        <taxon>Trichogramma</taxon>
    </lineage>
</organism>
<keyword evidence="1" id="KW-1133">Transmembrane helix</keyword>
<dbReference type="InterPro" id="IPR036691">
    <property type="entry name" value="Endo/exonu/phosph_ase_sf"/>
</dbReference>
<evidence type="ECO:0000259" key="2">
    <source>
        <dbReference type="Pfam" id="PF14529"/>
    </source>
</evidence>
<dbReference type="InterPro" id="IPR005135">
    <property type="entry name" value="Endo/exonuclease/phosphatase"/>
</dbReference>
<dbReference type="OrthoDB" id="7696986at2759"/>
<keyword evidence="1" id="KW-0472">Membrane</keyword>
<evidence type="ECO:0000256" key="1">
    <source>
        <dbReference type="SAM" id="Phobius"/>
    </source>
</evidence>
<dbReference type="AlphaFoldDB" id="A0A6H5IHN2"/>
<dbReference type="Proteomes" id="UP000479190">
    <property type="component" value="Unassembled WGS sequence"/>
</dbReference>
<gene>
    <name evidence="3" type="ORF">TBRA_LOCUS8472</name>
</gene>
<accession>A0A6H5IHN2</accession>
<sequence length="622" mass="70942">MSRESSYNMENWIYSSFASQVPCVWIDIDVDGVPVLLQKSNSLFLYIEVEDNVNKHFTKNLKSLTLNFPAPIRVLLIMFNRNDDFSTRYLEQFWVEQLVDVTIIRISIFENRRKIGIIHRETDYAATVHHYNPFTEAYTNEALDSSIRLFPAKLDDLHGYRLRVGFVENLPYTLGSQKSKEHMGIYDSLLDLIQSKLNFSVEPKIPMEYPPMNDSYTGLLLEIVSKLRLDVFATGGLVMMGASVPAGVVTFRERILFGCILVVGLFYSSTILAHLTSMNLDMDAYVRFENYRDLDESGLIPFVPPYLFNLTFVHGTDPALRRLGKKAYQNEDGRTCFIWLLDHANVSCIFGQKLNSILLKLHSDRMKEAEPCFWSAYRTFIMPQGSPYTSSFNRIIRVAQESGIFQKWWQWFQNDAVRKHNKKFNVNAVETSAVLLRDKSNDRGLRSSDDLGYMRGGGVAFYLHNSLNFAVLESPSVPDLDEAEFMMLDVSTAAESVCQHVLVVVLYRQPDGPAGLALTLFFSVLDNYRHSFKNIIIMGDFNVDMNRCDNFSRHLSTLIHERGLYLVPSPNTHFTYRPSSTLIDLTIIDESSKLLRYSVGDVPIAGGHCVTVLGYRLPLAPG</sequence>
<reference evidence="3 4" key="1">
    <citation type="submission" date="2020-02" db="EMBL/GenBank/DDBJ databases">
        <authorList>
            <person name="Ferguson B K."/>
        </authorList>
    </citation>
    <scope>NUCLEOTIDE SEQUENCE [LARGE SCALE GENOMIC DNA]</scope>
</reference>
<keyword evidence="4" id="KW-1185">Reference proteome</keyword>
<dbReference type="EMBL" id="CADCXV010000822">
    <property type="protein sequence ID" value="CAB0036610.1"/>
    <property type="molecule type" value="Genomic_DNA"/>
</dbReference>
<dbReference type="Pfam" id="PF14529">
    <property type="entry name" value="Exo_endo_phos_2"/>
    <property type="match status" value="1"/>
</dbReference>
<evidence type="ECO:0000313" key="3">
    <source>
        <dbReference type="EMBL" id="CAB0036610.1"/>
    </source>
</evidence>